<evidence type="ECO:0000256" key="1">
    <source>
        <dbReference type="ARBA" id="ARBA00001974"/>
    </source>
</evidence>
<dbReference type="Gene3D" id="3.50.50.60">
    <property type="entry name" value="FAD/NAD(P)-binding domain"/>
    <property type="match status" value="2"/>
</dbReference>
<accession>A0A060ZI30</accession>
<evidence type="ECO:0000256" key="3">
    <source>
        <dbReference type="ARBA" id="ARBA00022827"/>
    </source>
</evidence>
<dbReference type="PRINTS" id="PR00368">
    <property type="entry name" value="FADPNR"/>
</dbReference>
<keyword evidence="3" id="KW-0274">FAD</keyword>
<evidence type="ECO:0000259" key="5">
    <source>
        <dbReference type="Pfam" id="PF07992"/>
    </source>
</evidence>
<dbReference type="GO" id="GO:0016651">
    <property type="term" value="F:oxidoreductase activity, acting on NAD(P)H"/>
    <property type="evidence" value="ECO:0007669"/>
    <property type="project" value="TreeGrafter"/>
</dbReference>
<gene>
    <name evidence="7" type="ORF">SIRAN190</name>
</gene>
<dbReference type="InterPro" id="IPR023753">
    <property type="entry name" value="FAD/NAD-binding_dom"/>
</dbReference>
<keyword evidence="2" id="KW-0285">Flavoprotein</keyword>
<evidence type="ECO:0000313" key="7">
    <source>
        <dbReference type="EMBL" id="CDR01209.1"/>
    </source>
</evidence>
<dbReference type="InterPro" id="IPR036188">
    <property type="entry name" value="FAD/NAD-bd_sf"/>
</dbReference>
<proteinExistence type="predicted"/>
<dbReference type="InterPro" id="IPR050446">
    <property type="entry name" value="FAD-oxidoreductase/Apoptosis"/>
</dbReference>
<name>A0A060ZI30_9ACTN</name>
<dbReference type="InterPro" id="IPR016156">
    <property type="entry name" value="FAD/NAD-linked_Rdtase_dimer_sf"/>
</dbReference>
<dbReference type="Pfam" id="PF07992">
    <property type="entry name" value="Pyr_redox_2"/>
    <property type="match status" value="1"/>
</dbReference>
<dbReference type="Pfam" id="PF14759">
    <property type="entry name" value="Reductase_C"/>
    <property type="match status" value="1"/>
</dbReference>
<dbReference type="PANTHER" id="PTHR43557:SF2">
    <property type="entry name" value="RIESKE DOMAIN-CONTAINING PROTEIN-RELATED"/>
    <property type="match status" value="1"/>
</dbReference>
<comment type="cofactor">
    <cofactor evidence="1">
        <name>FAD</name>
        <dbReference type="ChEBI" id="CHEBI:57692"/>
    </cofactor>
</comment>
<evidence type="ECO:0000259" key="6">
    <source>
        <dbReference type="Pfam" id="PF14759"/>
    </source>
</evidence>
<dbReference type="Gene3D" id="3.30.390.30">
    <property type="match status" value="1"/>
</dbReference>
<keyword evidence="4" id="KW-0560">Oxidoreductase</keyword>
<dbReference type="PANTHER" id="PTHR43557">
    <property type="entry name" value="APOPTOSIS-INDUCING FACTOR 1"/>
    <property type="match status" value="1"/>
</dbReference>
<dbReference type="HOGENOM" id="CLU_003291_4_0_11"/>
<dbReference type="PRINTS" id="PR00411">
    <property type="entry name" value="PNDRDTASEI"/>
</dbReference>
<organism evidence="7">
    <name type="scientific">Streptomyces iranensis</name>
    <dbReference type="NCBI Taxonomy" id="576784"/>
    <lineage>
        <taxon>Bacteria</taxon>
        <taxon>Bacillati</taxon>
        <taxon>Actinomycetota</taxon>
        <taxon>Actinomycetes</taxon>
        <taxon>Kitasatosporales</taxon>
        <taxon>Streptomycetaceae</taxon>
        <taxon>Streptomyces</taxon>
        <taxon>Streptomyces violaceusniger group</taxon>
    </lineage>
</organism>
<evidence type="ECO:0000256" key="4">
    <source>
        <dbReference type="ARBA" id="ARBA00023002"/>
    </source>
</evidence>
<reference evidence="7" key="1">
    <citation type="submission" date="2014-05" db="EMBL/GenBank/DDBJ databases">
        <authorList>
            <person name="Horn Fabian"/>
        </authorList>
    </citation>
    <scope>NUCLEOTIDE SEQUENCE</scope>
</reference>
<sequence>MGTVPGMVVVGGGECGARAAFALREAGWNGPLTLVGAEAVPPYERPPLSKSMMTGPHASAPATICDAEMLRNGGIDFIAGTTATDIDRDNHEVVLAHGRRIAYRRLLVATGATARPLPIPGAAADGVRYLRSHSDALALRDRLRPGARIGVIGGGFIGLELAASATLRGCAVTVVELAPRLMSRGTTPQIAAVVAARHERAGVDVRCGTGVARLERRDGATLLGLTTGETLLCDTVVAGIGAVPETALAHKAGLAVDNGVRVDTRLTTSDPDVFAAGDCCSWPHPLYGGRRIRLESWRNARDQGGAAARNMLGADEPFATVPWFWSDQYDLTLHIAGLPDAATTEVVRRRHDGVEIRFGLGPDGRLLTASAIGTESAAARDIRLAELLIARRATPHPTTLADPTVSLKALLRQEPH</sequence>
<feature type="domain" description="FAD/NAD(P)-binding" evidence="5">
    <location>
        <begin position="7"/>
        <end position="304"/>
    </location>
</feature>
<evidence type="ECO:0000256" key="2">
    <source>
        <dbReference type="ARBA" id="ARBA00022630"/>
    </source>
</evidence>
<feature type="domain" description="Reductase C-terminal" evidence="6">
    <location>
        <begin position="323"/>
        <end position="411"/>
    </location>
</feature>
<dbReference type="InterPro" id="IPR028202">
    <property type="entry name" value="Reductase_C"/>
</dbReference>
<protein>
    <submittedName>
        <fullName evidence="7">FAD-dependent pyridine nucleotide-disulfideoxidoreductase</fullName>
    </submittedName>
</protein>
<dbReference type="GO" id="GO:0005737">
    <property type="term" value="C:cytoplasm"/>
    <property type="evidence" value="ECO:0007669"/>
    <property type="project" value="TreeGrafter"/>
</dbReference>
<dbReference type="EMBL" id="LK022848">
    <property type="protein sequence ID" value="CDR01209.1"/>
    <property type="molecule type" value="Genomic_DNA"/>
</dbReference>
<dbReference type="SUPFAM" id="SSF55424">
    <property type="entry name" value="FAD/NAD-linked reductases, dimerisation (C-terminal) domain"/>
    <property type="match status" value="1"/>
</dbReference>
<dbReference type="SUPFAM" id="SSF51905">
    <property type="entry name" value="FAD/NAD(P)-binding domain"/>
    <property type="match status" value="2"/>
</dbReference>
<dbReference type="AlphaFoldDB" id="A0A060ZI30"/>